<dbReference type="EMBL" id="KZ308689">
    <property type="protein sequence ID" value="KAG8233140.1"/>
    <property type="molecule type" value="Genomic_DNA"/>
</dbReference>
<evidence type="ECO:0000256" key="3">
    <source>
        <dbReference type="ARBA" id="ARBA00022692"/>
    </source>
</evidence>
<organism evidence="7 8">
    <name type="scientific">Ladona fulva</name>
    <name type="common">Scarce chaser dragonfly</name>
    <name type="synonym">Libellula fulva</name>
    <dbReference type="NCBI Taxonomy" id="123851"/>
    <lineage>
        <taxon>Eukaryota</taxon>
        <taxon>Metazoa</taxon>
        <taxon>Ecdysozoa</taxon>
        <taxon>Arthropoda</taxon>
        <taxon>Hexapoda</taxon>
        <taxon>Insecta</taxon>
        <taxon>Pterygota</taxon>
        <taxon>Palaeoptera</taxon>
        <taxon>Odonata</taxon>
        <taxon>Epiprocta</taxon>
        <taxon>Anisoptera</taxon>
        <taxon>Libelluloidea</taxon>
        <taxon>Libellulidae</taxon>
        <taxon>Ladona</taxon>
    </lineage>
</organism>
<dbReference type="PIRSF" id="PIRSF002419">
    <property type="entry name" value="Tetraspanin"/>
    <property type="match status" value="1"/>
</dbReference>
<accession>A0A8K0KDZ1</accession>
<gene>
    <name evidence="7" type="ORF">J437_LFUL010370</name>
</gene>
<dbReference type="InterPro" id="IPR018503">
    <property type="entry name" value="Tetraspanin_CS"/>
</dbReference>
<dbReference type="PANTHER" id="PTHR19282:SF551">
    <property type="entry name" value="RE08073P-RELATED"/>
    <property type="match status" value="1"/>
</dbReference>
<feature type="transmembrane region" description="Helical" evidence="6">
    <location>
        <begin position="20"/>
        <end position="44"/>
    </location>
</feature>
<comment type="caution">
    <text evidence="6">Lacks conserved residue(s) required for the propagation of feature annotation.</text>
</comment>
<evidence type="ECO:0000256" key="6">
    <source>
        <dbReference type="RuleBase" id="RU361218"/>
    </source>
</evidence>
<dbReference type="AlphaFoldDB" id="A0A8K0KDZ1"/>
<name>A0A8K0KDZ1_LADFU</name>
<sequence length="231" mass="24826">MLVDPTFYMNVAQNESSYNNGLYVLLGVGCLVFIVGLFGCCGAYKESQCMLVMFFCLLLVIVVGEIAGGTWAWNHSDQLEEMIRESVKRTVQTEYGKYDTRTVTFDAIQSGLHCCGASGPSDWAGSIYNTGEKSTVDLSISSLLPVVFQIPASCCKEPGQLCETSRSIGKAAAIAGVIYSEGCVDKVIGVLHAYEKVVGGIIIGLAITQVLGLIFSIILCCAVRAIDRYKA</sequence>
<dbReference type="PRINTS" id="PR00259">
    <property type="entry name" value="TMFOUR"/>
</dbReference>
<dbReference type="PANTHER" id="PTHR19282">
    <property type="entry name" value="TETRASPANIN"/>
    <property type="match status" value="1"/>
</dbReference>
<evidence type="ECO:0000256" key="5">
    <source>
        <dbReference type="ARBA" id="ARBA00023136"/>
    </source>
</evidence>
<proteinExistence type="inferred from homology"/>
<reference evidence="7" key="2">
    <citation type="submission" date="2017-10" db="EMBL/GenBank/DDBJ databases">
        <title>Ladona fulva Genome sequencing and assembly.</title>
        <authorList>
            <person name="Murali S."/>
            <person name="Richards S."/>
            <person name="Bandaranaike D."/>
            <person name="Bellair M."/>
            <person name="Blankenburg K."/>
            <person name="Chao H."/>
            <person name="Dinh H."/>
            <person name="Doddapaneni H."/>
            <person name="Dugan-Rocha S."/>
            <person name="Elkadiri S."/>
            <person name="Gnanaolivu R."/>
            <person name="Hernandez B."/>
            <person name="Skinner E."/>
            <person name="Javaid M."/>
            <person name="Lee S."/>
            <person name="Li M."/>
            <person name="Ming W."/>
            <person name="Munidasa M."/>
            <person name="Muniz J."/>
            <person name="Nguyen L."/>
            <person name="Hughes D."/>
            <person name="Osuji N."/>
            <person name="Pu L.-L."/>
            <person name="Puazo M."/>
            <person name="Qu C."/>
            <person name="Quiroz J."/>
            <person name="Raj R."/>
            <person name="Weissenberger G."/>
            <person name="Xin Y."/>
            <person name="Zou X."/>
            <person name="Han Y."/>
            <person name="Worley K."/>
            <person name="Muzny D."/>
            <person name="Gibbs R."/>
        </authorList>
    </citation>
    <scope>NUCLEOTIDE SEQUENCE</scope>
    <source>
        <strain evidence="7">Sampled in the wild</strain>
    </source>
</reference>
<protein>
    <recommendedName>
        <fullName evidence="6">Tetraspanin</fullName>
    </recommendedName>
</protein>
<evidence type="ECO:0000256" key="1">
    <source>
        <dbReference type="ARBA" id="ARBA00004141"/>
    </source>
</evidence>
<keyword evidence="8" id="KW-1185">Reference proteome</keyword>
<comment type="similarity">
    <text evidence="2 6">Belongs to the tetraspanin (TM4SF) family.</text>
</comment>
<comment type="caution">
    <text evidence="7">The sequence shown here is derived from an EMBL/GenBank/DDBJ whole genome shotgun (WGS) entry which is preliminary data.</text>
</comment>
<keyword evidence="3 6" id="KW-0812">Transmembrane</keyword>
<dbReference type="Gene3D" id="1.10.1450.10">
    <property type="entry name" value="Tetraspanin"/>
    <property type="match status" value="1"/>
</dbReference>
<evidence type="ECO:0000313" key="8">
    <source>
        <dbReference type="Proteomes" id="UP000792457"/>
    </source>
</evidence>
<evidence type="ECO:0000313" key="7">
    <source>
        <dbReference type="EMBL" id="KAG8233140.1"/>
    </source>
</evidence>
<dbReference type="Pfam" id="PF00335">
    <property type="entry name" value="Tetraspanin"/>
    <property type="match status" value="1"/>
</dbReference>
<keyword evidence="5 6" id="KW-0472">Membrane</keyword>
<feature type="transmembrane region" description="Helical" evidence="6">
    <location>
        <begin position="51"/>
        <end position="73"/>
    </location>
</feature>
<dbReference type="Proteomes" id="UP000792457">
    <property type="component" value="Unassembled WGS sequence"/>
</dbReference>
<dbReference type="SUPFAM" id="SSF48652">
    <property type="entry name" value="Tetraspanin"/>
    <property type="match status" value="1"/>
</dbReference>
<comment type="subcellular location">
    <subcellularLocation>
        <location evidence="1 6">Membrane</location>
        <topology evidence="1 6">Multi-pass membrane protein</topology>
    </subcellularLocation>
</comment>
<evidence type="ECO:0000256" key="4">
    <source>
        <dbReference type="ARBA" id="ARBA00022989"/>
    </source>
</evidence>
<feature type="transmembrane region" description="Helical" evidence="6">
    <location>
        <begin position="201"/>
        <end position="226"/>
    </location>
</feature>
<dbReference type="InterPro" id="IPR018499">
    <property type="entry name" value="Tetraspanin/Peripherin"/>
</dbReference>
<dbReference type="PROSITE" id="PS00421">
    <property type="entry name" value="TM4_1"/>
    <property type="match status" value="1"/>
</dbReference>
<dbReference type="InterPro" id="IPR000301">
    <property type="entry name" value="Tetraspanin_animals"/>
</dbReference>
<keyword evidence="4 6" id="KW-1133">Transmembrane helix</keyword>
<reference evidence="7" key="1">
    <citation type="submission" date="2013-04" db="EMBL/GenBank/DDBJ databases">
        <authorList>
            <person name="Qu J."/>
            <person name="Murali S.C."/>
            <person name="Bandaranaike D."/>
            <person name="Bellair M."/>
            <person name="Blankenburg K."/>
            <person name="Chao H."/>
            <person name="Dinh H."/>
            <person name="Doddapaneni H."/>
            <person name="Downs B."/>
            <person name="Dugan-Rocha S."/>
            <person name="Elkadiri S."/>
            <person name="Gnanaolivu R.D."/>
            <person name="Hernandez B."/>
            <person name="Javaid M."/>
            <person name="Jayaseelan J.C."/>
            <person name="Lee S."/>
            <person name="Li M."/>
            <person name="Ming W."/>
            <person name="Munidasa M."/>
            <person name="Muniz J."/>
            <person name="Nguyen L."/>
            <person name="Ongeri F."/>
            <person name="Osuji N."/>
            <person name="Pu L.-L."/>
            <person name="Puazo M."/>
            <person name="Qu C."/>
            <person name="Quiroz J."/>
            <person name="Raj R."/>
            <person name="Weissenberger G."/>
            <person name="Xin Y."/>
            <person name="Zou X."/>
            <person name="Han Y."/>
            <person name="Richards S."/>
            <person name="Worley K."/>
            <person name="Muzny D."/>
            <person name="Gibbs R."/>
        </authorList>
    </citation>
    <scope>NUCLEOTIDE SEQUENCE</scope>
    <source>
        <strain evidence="7">Sampled in the wild</strain>
    </source>
</reference>
<evidence type="ECO:0000256" key="2">
    <source>
        <dbReference type="ARBA" id="ARBA00006840"/>
    </source>
</evidence>
<dbReference type="OrthoDB" id="10016273at2759"/>
<dbReference type="InterPro" id="IPR008952">
    <property type="entry name" value="Tetraspanin_EC2_sf"/>
</dbReference>
<dbReference type="GO" id="GO:0005886">
    <property type="term" value="C:plasma membrane"/>
    <property type="evidence" value="ECO:0007669"/>
    <property type="project" value="TreeGrafter"/>
</dbReference>